<proteinExistence type="predicted"/>
<evidence type="ECO:0000313" key="2">
    <source>
        <dbReference type="EMBL" id="ETV83450.1"/>
    </source>
</evidence>
<dbReference type="RefSeq" id="XP_009826880.1">
    <property type="nucleotide sequence ID" value="XM_009828578.1"/>
</dbReference>
<evidence type="ECO:0008006" key="3">
    <source>
        <dbReference type="Google" id="ProtNLM"/>
    </source>
</evidence>
<sequence length="341" mass="37977">MAPTTPSRRAFHSDTRNFGGRVAVYDELINHQMKLLSINPQSGSASAKTSKPGSIVSLRRSRLATSVQATDLSARLSRNRKSAENTTLVDHRNQIKVMMHKILHYSKKQHVQSSSRQLLPSTPAKYNKFNIPLKDGFGIQRQIDGPIHDEAKRRLHAIHVYRDEDIHNDNIGIRSVRSIRSAPPKSPRTHATTQTNVLLLTLQLHLTERRISVLDLFGQTDRVGDGSVSVSALRSILFHLDLGWTQHDITLLVRAMDPHETGVILPITVESLLRKLQQPHLGTPAITPQPSPLLRTRPSSSLYGRRVQDLRKALASPRIEPWSSTAINQDVSSPGSIPASD</sequence>
<protein>
    <recommendedName>
        <fullName evidence="3">EF-hand domain-containing protein</fullName>
    </recommendedName>
</protein>
<dbReference type="GeneID" id="20806172"/>
<feature type="region of interest" description="Disordered" evidence="1">
    <location>
        <begin position="280"/>
        <end position="299"/>
    </location>
</feature>
<evidence type="ECO:0000256" key="1">
    <source>
        <dbReference type="SAM" id="MobiDB-lite"/>
    </source>
</evidence>
<dbReference type="OrthoDB" id="76655at2759"/>
<accession>W4GUN8</accession>
<dbReference type="AlphaFoldDB" id="W4GUN8"/>
<dbReference type="EMBL" id="KI913120">
    <property type="protein sequence ID" value="ETV83450.1"/>
    <property type="molecule type" value="Genomic_DNA"/>
</dbReference>
<dbReference type="InterPro" id="IPR011992">
    <property type="entry name" value="EF-hand-dom_pair"/>
</dbReference>
<organism evidence="2">
    <name type="scientific">Aphanomyces astaci</name>
    <name type="common">Crayfish plague agent</name>
    <dbReference type="NCBI Taxonomy" id="112090"/>
    <lineage>
        <taxon>Eukaryota</taxon>
        <taxon>Sar</taxon>
        <taxon>Stramenopiles</taxon>
        <taxon>Oomycota</taxon>
        <taxon>Saprolegniomycetes</taxon>
        <taxon>Saprolegniales</taxon>
        <taxon>Verrucalvaceae</taxon>
        <taxon>Aphanomyces</taxon>
    </lineage>
</organism>
<dbReference type="VEuPathDB" id="FungiDB:H257_04176"/>
<gene>
    <name evidence="2" type="ORF">H257_04176</name>
</gene>
<name>W4GUN8_APHAT</name>
<reference evidence="2" key="1">
    <citation type="submission" date="2013-12" db="EMBL/GenBank/DDBJ databases">
        <title>The Genome Sequence of Aphanomyces astaci APO3.</title>
        <authorList>
            <consortium name="The Broad Institute Genomics Platform"/>
            <person name="Russ C."/>
            <person name="Tyler B."/>
            <person name="van West P."/>
            <person name="Dieguez-Uribeondo J."/>
            <person name="Young S.K."/>
            <person name="Zeng Q."/>
            <person name="Gargeya S."/>
            <person name="Fitzgerald M."/>
            <person name="Abouelleil A."/>
            <person name="Alvarado L."/>
            <person name="Chapman S.B."/>
            <person name="Gainer-Dewar J."/>
            <person name="Goldberg J."/>
            <person name="Griggs A."/>
            <person name="Gujja S."/>
            <person name="Hansen M."/>
            <person name="Howarth C."/>
            <person name="Imamovic A."/>
            <person name="Ireland A."/>
            <person name="Larimer J."/>
            <person name="McCowan C."/>
            <person name="Murphy C."/>
            <person name="Pearson M."/>
            <person name="Poon T.W."/>
            <person name="Priest M."/>
            <person name="Roberts A."/>
            <person name="Saif S."/>
            <person name="Shea T."/>
            <person name="Sykes S."/>
            <person name="Wortman J."/>
            <person name="Nusbaum C."/>
            <person name="Birren B."/>
        </authorList>
    </citation>
    <scope>NUCLEOTIDE SEQUENCE [LARGE SCALE GENOMIC DNA]</scope>
    <source>
        <strain evidence="2">APO3</strain>
    </source>
</reference>
<dbReference type="SUPFAM" id="SSF47473">
    <property type="entry name" value="EF-hand"/>
    <property type="match status" value="1"/>
</dbReference>